<dbReference type="InterPro" id="IPR050490">
    <property type="entry name" value="Bact_solute-bd_prot1"/>
</dbReference>
<protein>
    <submittedName>
        <fullName evidence="6">Carbohydrate ABC transporter substrate-binding protein (CUT1 family)</fullName>
    </submittedName>
</protein>
<dbReference type="SUPFAM" id="SSF53850">
    <property type="entry name" value="Periplasmic binding protein-like II"/>
    <property type="match status" value="1"/>
</dbReference>
<gene>
    <name evidence="6" type="ORF">DES52_10121</name>
</gene>
<dbReference type="GO" id="GO:0030313">
    <property type="term" value="C:cell envelope"/>
    <property type="evidence" value="ECO:0007669"/>
    <property type="project" value="UniProtKB-SubCell"/>
</dbReference>
<keyword evidence="4 5" id="KW-0732">Signal</keyword>
<feature type="signal peptide" evidence="5">
    <location>
        <begin position="1"/>
        <end position="17"/>
    </location>
</feature>
<dbReference type="EMBL" id="QJSX01000001">
    <property type="protein sequence ID" value="PYE56217.1"/>
    <property type="molecule type" value="Genomic_DNA"/>
</dbReference>
<dbReference type="OrthoDB" id="9795467at2"/>
<dbReference type="Gene3D" id="3.40.190.10">
    <property type="entry name" value="Periplasmic binding protein-like II"/>
    <property type="match status" value="2"/>
</dbReference>
<comment type="subcellular location">
    <subcellularLocation>
        <location evidence="1">Cell envelope</location>
    </subcellularLocation>
</comment>
<dbReference type="RefSeq" id="WP_110884747.1">
    <property type="nucleotide sequence ID" value="NZ_QJSX01000001.1"/>
</dbReference>
<evidence type="ECO:0000313" key="6">
    <source>
        <dbReference type="EMBL" id="PYE56217.1"/>
    </source>
</evidence>
<evidence type="ECO:0000256" key="2">
    <source>
        <dbReference type="ARBA" id="ARBA00008520"/>
    </source>
</evidence>
<name>A0A318SEK5_9DEIO</name>
<dbReference type="PANTHER" id="PTHR43649">
    <property type="entry name" value="ARABINOSE-BINDING PROTEIN-RELATED"/>
    <property type="match status" value="1"/>
</dbReference>
<proteinExistence type="inferred from homology"/>
<dbReference type="AlphaFoldDB" id="A0A318SEK5"/>
<dbReference type="PANTHER" id="PTHR43649:SF31">
    <property type="entry name" value="SN-GLYCEROL-3-PHOSPHATE-BINDING PERIPLASMIC PROTEIN UGPB"/>
    <property type="match status" value="1"/>
</dbReference>
<dbReference type="Proteomes" id="UP000248326">
    <property type="component" value="Unassembled WGS sequence"/>
</dbReference>
<evidence type="ECO:0000256" key="4">
    <source>
        <dbReference type="ARBA" id="ARBA00022729"/>
    </source>
</evidence>
<dbReference type="CDD" id="cd14748">
    <property type="entry name" value="PBP2_UgpB"/>
    <property type="match status" value="1"/>
</dbReference>
<evidence type="ECO:0000256" key="5">
    <source>
        <dbReference type="SAM" id="SignalP"/>
    </source>
</evidence>
<evidence type="ECO:0000313" key="7">
    <source>
        <dbReference type="Proteomes" id="UP000248326"/>
    </source>
</evidence>
<reference evidence="6 7" key="1">
    <citation type="submission" date="2018-06" db="EMBL/GenBank/DDBJ databases">
        <title>Genomic Encyclopedia of Type Strains, Phase IV (KMG-IV): sequencing the most valuable type-strain genomes for metagenomic binning, comparative biology and taxonomic classification.</title>
        <authorList>
            <person name="Goeker M."/>
        </authorList>
    </citation>
    <scope>NUCLEOTIDE SEQUENCE [LARGE SCALE GENOMIC DNA]</scope>
    <source>
        <strain evidence="6 7">DSM 18048</strain>
    </source>
</reference>
<comment type="similarity">
    <text evidence="2">Belongs to the bacterial solute-binding protein 1 family.</text>
</comment>
<keyword evidence="3" id="KW-0813">Transport</keyword>
<comment type="caution">
    <text evidence="6">The sequence shown here is derived from an EMBL/GenBank/DDBJ whole genome shotgun (WGS) entry which is preliminary data.</text>
</comment>
<feature type="chain" id="PRO_5016466324" evidence="5">
    <location>
        <begin position="18"/>
        <end position="398"/>
    </location>
</feature>
<sequence>MRLSILLATLALGSASAAPLKVPFWHSMESVANLVKSYADDFNKSQDEFEIVPVVAGNYREALAKLDAAFKTKSEPVLFQAELTDFPKLAADGRLAVLDRFERTLPDDLVKDFYPAVWNYGELGGKRYGLPWNVSLPALYFNASSLSRAGVNPPKTYAELETVAAKLSGRGRRSLLSVADAWTFESMVAARGGSVVANGAPNFTSPEVVDALESLARMVSNGSAVGRSLSEAPRAAFDFVRGANNMALASVANWPDFQKLALLFPLGAAPLPCAKTCAVAIGGAQLVVLNSASEREQQGAVAFWRFLMDRERLRGWVEQTFYVPPRKSVMGLLKPFLSANPYRSAVFGQLDDAVARPKVAGYAAWRAFLEEAIERTIKNGVPARTALQDAQRKALAER</sequence>
<keyword evidence="7" id="KW-1185">Reference proteome</keyword>
<accession>A0A318SEK5</accession>
<dbReference type="InterPro" id="IPR006059">
    <property type="entry name" value="SBP"/>
</dbReference>
<dbReference type="Pfam" id="PF13416">
    <property type="entry name" value="SBP_bac_8"/>
    <property type="match status" value="1"/>
</dbReference>
<evidence type="ECO:0000256" key="3">
    <source>
        <dbReference type="ARBA" id="ARBA00022448"/>
    </source>
</evidence>
<organism evidence="6 7">
    <name type="scientific">Deinococcus yavapaiensis KR-236</name>
    <dbReference type="NCBI Taxonomy" id="694435"/>
    <lineage>
        <taxon>Bacteria</taxon>
        <taxon>Thermotogati</taxon>
        <taxon>Deinococcota</taxon>
        <taxon>Deinococci</taxon>
        <taxon>Deinococcales</taxon>
        <taxon>Deinococcaceae</taxon>
        <taxon>Deinococcus</taxon>
    </lineage>
</organism>
<evidence type="ECO:0000256" key="1">
    <source>
        <dbReference type="ARBA" id="ARBA00004196"/>
    </source>
</evidence>